<gene>
    <name evidence="2" type="ORF">FOZ63_033825</name>
</gene>
<dbReference type="EMBL" id="JABANO010012146">
    <property type="protein sequence ID" value="KAF4742292.1"/>
    <property type="molecule type" value="Genomic_DNA"/>
</dbReference>
<feature type="compositionally biased region" description="Low complexity" evidence="1">
    <location>
        <begin position="20"/>
        <end position="45"/>
    </location>
</feature>
<keyword evidence="3" id="KW-1185">Reference proteome</keyword>
<comment type="caution">
    <text evidence="2">The sequence shown here is derived from an EMBL/GenBank/DDBJ whole genome shotgun (WGS) entry which is preliminary data.</text>
</comment>
<organism evidence="2 3">
    <name type="scientific">Perkinsus olseni</name>
    <name type="common">Perkinsus atlanticus</name>
    <dbReference type="NCBI Taxonomy" id="32597"/>
    <lineage>
        <taxon>Eukaryota</taxon>
        <taxon>Sar</taxon>
        <taxon>Alveolata</taxon>
        <taxon>Perkinsozoa</taxon>
        <taxon>Perkinsea</taxon>
        <taxon>Perkinsida</taxon>
        <taxon>Perkinsidae</taxon>
        <taxon>Perkinsus</taxon>
    </lineage>
</organism>
<feature type="region of interest" description="Disordered" evidence="1">
    <location>
        <begin position="1"/>
        <end position="54"/>
    </location>
</feature>
<dbReference type="Proteomes" id="UP000553632">
    <property type="component" value="Unassembled WGS sequence"/>
</dbReference>
<protein>
    <submittedName>
        <fullName evidence="2">Uncharacterized protein</fullName>
    </submittedName>
</protein>
<feature type="non-terminal residue" evidence="2">
    <location>
        <position position="200"/>
    </location>
</feature>
<name>A0A7J6TC11_PEROL</name>
<dbReference type="AlphaFoldDB" id="A0A7J6TC11"/>
<feature type="region of interest" description="Disordered" evidence="1">
    <location>
        <begin position="70"/>
        <end position="93"/>
    </location>
</feature>
<evidence type="ECO:0000256" key="1">
    <source>
        <dbReference type="SAM" id="MobiDB-lite"/>
    </source>
</evidence>
<proteinExistence type="predicted"/>
<reference evidence="2 3" key="1">
    <citation type="submission" date="2020-04" db="EMBL/GenBank/DDBJ databases">
        <title>Perkinsus olseni comparative genomics.</title>
        <authorList>
            <person name="Bogema D.R."/>
        </authorList>
    </citation>
    <scope>NUCLEOTIDE SEQUENCE [LARGE SCALE GENOMIC DNA]</scope>
    <source>
        <strain evidence="2 3">ATCC PRA-207</strain>
    </source>
</reference>
<sequence>MGMDLDDLLRSAMRDGFATTGGPSSTRTSTRSDSSGRSSSGRPGSAQHPFGDPHDLGGFGSLFGNMGGDLGNMFREPPRANKRTPECGSDPADSVSGELRLGCEFKWRVRWLVVGRSWADVKKDAPLTYECPWSLGGGGLGSSTALLRSTPFGDWLVHQSGRGHIVDSLAYGEAHAVESNFSMLPCKLAGEVRLGPVAQR</sequence>
<evidence type="ECO:0000313" key="3">
    <source>
        <dbReference type="Proteomes" id="UP000553632"/>
    </source>
</evidence>
<feature type="compositionally biased region" description="Basic and acidic residues" evidence="1">
    <location>
        <begin position="76"/>
        <end position="85"/>
    </location>
</feature>
<evidence type="ECO:0000313" key="2">
    <source>
        <dbReference type="EMBL" id="KAF4742292.1"/>
    </source>
</evidence>
<accession>A0A7J6TC11</accession>